<organism evidence="1">
    <name type="scientific">Chromera velia CCMP2878</name>
    <dbReference type="NCBI Taxonomy" id="1169474"/>
    <lineage>
        <taxon>Eukaryota</taxon>
        <taxon>Sar</taxon>
        <taxon>Alveolata</taxon>
        <taxon>Colpodellida</taxon>
        <taxon>Chromeraceae</taxon>
        <taxon>Chromera</taxon>
    </lineage>
</organism>
<proteinExistence type="predicted"/>
<evidence type="ECO:0000313" key="1">
    <source>
        <dbReference type="EMBL" id="CEM51998.1"/>
    </source>
</evidence>
<dbReference type="EMBL" id="CDMZ01005116">
    <property type="protein sequence ID" value="CEM51998.1"/>
    <property type="molecule type" value="Genomic_DNA"/>
</dbReference>
<dbReference type="AlphaFoldDB" id="A0A0G4I4T4"/>
<dbReference type="PhylomeDB" id="A0A0G4I4T4"/>
<name>A0A0G4I4T4_9ALVE</name>
<accession>A0A0G4I4T4</accession>
<sequence>MSALLLRRIRPSQSPLGSRALRLFSTEAKEGDVLSNRRAVYTPWEDFRSEDFDEAARREKREEEKAEREKLARRKIAEKLLPSWQRRRTPKRKGAVVVDDKLPPVTSAAFSENEEILTLLEDRQKAEIYDRAHRILKAKWRTQGGPQSDNVVDVMREAMRKELTDQARPALVHEWSDFESPYMMKRAALKNIMMTQCVRNKTDEDCVDAALDSRPDLCKLRSKADMPPEVLEPLAAFRGDTKWSFEARQRLQQKVTACMQAIAHIDKGIATEVADSLSSSLPLSKDGTDEHTEETARVSVQGLLFDRVLRHLPENERTEQVEKMHPFRNHFGFRTTVPKEFVGGTRQGQPQRPVEEELENVRYPTLLRVAHNLPRDFKYRNNVMHTIRVLERSRGWDFESKVKAVNQLKEVFESIASSKKYDQILDRGYPVIRRRARQARFTPKRSKWSFGLRWLRSLTLPKPLHLRTCVVGMAKRK</sequence>
<protein>
    <submittedName>
        <fullName evidence="1">Uncharacterized protein</fullName>
    </submittedName>
</protein>
<gene>
    <name evidence="1" type="ORF">Cvel_11009</name>
</gene>
<reference evidence="1" key="1">
    <citation type="submission" date="2014-11" db="EMBL/GenBank/DDBJ databases">
        <authorList>
            <person name="Otto D Thomas"/>
            <person name="Naeem Raeece"/>
        </authorList>
    </citation>
    <scope>NUCLEOTIDE SEQUENCE</scope>
</reference>
<dbReference type="VEuPathDB" id="CryptoDB:Cvel_11009"/>